<feature type="compositionally biased region" description="Low complexity" evidence="1">
    <location>
        <begin position="69"/>
        <end position="82"/>
    </location>
</feature>
<dbReference type="AlphaFoldDB" id="A0AAV0TUY4"/>
<comment type="caution">
    <text evidence="2">The sequence shown here is derived from an EMBL/GenBank/DDBJ whole genome shotgun (WGS) entry which is preliminary data.</text>
</comment>
<evidence type="ECO:0000313" key="2">
    <source>
        <dbReference type="EMBL" id="CAI5727968.1"/>
    </source>
</evidence>
<sequence length="90" mass="8601">MSPGDTLPLSVHSHIYGLDLQLLKSNTQALSLSIGPNYVGYGYPAGTSTGGTAGASTGGAAAASASATASASANAGAGNGATYRKLRSAA</sequence>
<name>A0AAV0TUY4_9STRA</name>
<gene>
    <name evidence="2" type="ORF">PFR002_LOCUS5694</name>
</gene>
<dbReference type="EMBL" id="CANTFK010000799">
    <property type="protein sequence ID" value="CAI5727968.1"/>
    <property type="molecule type" value="Genomic_DNA"/>
</dbReference>
<feature type="region of interest" description="Disordered" evidence="1">
    <location>
        <begin position="69"/>
        <end position="90"/>
    </location>
</feature>
<accession>A0AAV0TUY4</accession>
<reference evidence="2" key="1">
    <citation type="submission" date="2022-12" db="EMBL/GenBank/DDBJ databases">
        <authorList>
            <person name="Webb A."/>
        </authorList>
    </citation>
    <scope>NUCLEOTIDE SEQUENCE</scope>
    <source>
        <strain evidence="2">Pf2</strain>
    </source>
</reference>
<proteinExistence type="predicted"/>
<evidence type="ECO:0000313" key="3">
    <source>
        <dbReference type="Proteomes" id="UP001159659"/>
    </source>
</evidence>
<organism evidence="2 3">
    <name type="scientific">Peronospora farinosa</name>
    <dbReference type="NCBI Taxonomy" id="134698"/>
    <lineage>
        <taxon>Eukaryota</taxon>
        <taxon>Sar</taxon>
        <taxon>Stramenopiles</taxon>
        <taxon>Oomycota</taxon>
        <taxon>Peronosporomycetes</taxon>
        <taxon>Peronosporales</taxon>
        <taxon>Peronosporaceae</taxon>
        <taxon>Peronospora</taxon>
    </lineage>
</organism>
<evidence type="ECO:0000256" key="1">
    <source>
        <dbReference type="SAM" id="MobiDB-lite"/>
    </source>
</evidence>
<protein>
    <submittedName>
        <fullName evidence="2">Uncharacterized protein</fullName>
    </submittedName>
</protein>
<dbReference type="Proteomes" id="UP001159659">
    <property type="component" value="Unassembled WGS sequence"/>
</dbReference>